<dbReference type="Proteomes" id="UP000318995">
    <property type="component" value="Unassembled WGS sequence"/>
</dbReference>
<feature type="binding site" evidence="8">
    <location>
        <position position="54"/>
    </location>
    <ligand>
        <name>[4Fe-4S] cluster</name>
        <dbReference type="ChEBI" id="CHEBI:49883"/>
        <label>1</label>
    </ligand>
</feature>
<accession>A0A5C5VXN2</accession>
<dbReference type="PANTHER" id="PTHR10949:SF0">
    <property type="entry name" value="LIPOYL SYNTHASE, MITOCHONDRIAL"/>
    <property type="match status" value="1"/>
</dbReference>
<dbReference type="InterPro" id="IPR013785">
    <property type="entry name" value="Aldolase_TIM"/>
</dbReference>
<evidence type="ECO:0000256" key="7">
    <source>
        <dbReference type="ARBA" id="ARBA00047326"/>
    </source>
</evidence>
<evidence type="ECO:0000256" key="8">
    <source>
        <dbReference type="HAMAP-Rule" id="MF_00206"/>
    </source>
</evidence>
<dbReference type="NCBIfam" id="NF009544">
    <property type="entry name" value="PRK12928.1"/>
    <property type="match status" value="1"/>
</dbReference>
<feature type="binding site" evidence="8">
    <location>
        <position position="75"/>
    </location>
    <ligand>
        <name>[4Fe-4S] cluster</name>
        <dbReference type="ChEBI" id="CHEBI:49883"/>
        <label>2</label>
        <note>4Fe-4S-S-AdoMet</note>
    </ligand>
</feature>
<dbReference type="InterPro" id="IPR058240">
    <property type="entry name" value="rSAM_sf"/>
</dbReference>
<feature type="binding site" evidence="8">
    <location>
        <position position="316"/>
    </location>
    <ligand>
        <name>[4Fe-4S] cluster</name>
        <dbReference type="ChEBI" id="CHEBI:49883"/>
        <label>1</label>
    </ligand>
</feature>
<feature type="binding site" evidence="8">
    <location>
        <position position="82"/>
    </location>
    <ligand>
        <name>[4Fe-4S] cluster</name>
        <dbReference type="ChEBI" id="CHEBI:49883"/>
        <label>2</label>
        <note>4Fe-4S-S-AdoMet</note>
    </ligand>
</feature>
<dbReference type="Pfam" id="PF16881">
    <property type="entry name" value="LIAS_N"/>
    <property type="match status" value="1"/>
</dbReference>
<dbReference type="NCBIfam" id="TIGR00510">
    <property type="entry name" value="lipA"/>
    <property type="match status" value="1"/>
</dbReference>
<comment type="subcellular location">
    <subcellularLocation>
        <location evidence="8">Cytoplasm</location>
    </subcellularLocation>
</comment>
<dbReference type="SUPFAM" id="SSF102114">
    <property type="entry name" value="Radical SAM enzymes"/>
    <property type="match status" value="1"/>
</dbReference>
<keyword evidence="4 8" id="KW-0479">Metal-binding</keyword>
<comment type="caution">
    <text evidence="10">The sequence shown here is derived from an EMBL/GenBank/DDBJ whole genome shotgun (WGS) entry which is preliminary data.</text>
</comment>
<evidence type="ECO:0000256" key="3">
    <source>
        <dbReference type="ARBA" id="ARBA00022691"/>
    </source>
</evidence>
<feature type="binding site" evidence="8">
    <location>
        <position position="79"/>
    </location>
    <ligand>
        <name>[4Fe-4S] cluster</name>
        <dbReference type="ChEBI" id="CHEBI:49883"/>
        <label>2</label>
        <note>4Fe-4S-S-AdoMet</note>
    </ligand>
</feature>
<dbReference type="InterPro" id="IPR031691">
    <property type="entry name" value="LIAS_N"/>
</dbReference>
<evidence type="ECO:0000256" key="6">
    <source>
        <dbReference type="ARBA" id="ARBA00023014"/>
    </source>
</evidence>
<keyword evidence="1 8" id="KW-0004">4Fe-4S</keyword>
<evidence type="ECO:0000313" key="11">
    <source>
        <dbReference type="Proteomes" id="UP000318995"/>
    </source>
</evidence>
<evidence type="ECO:0000256" key="4">
    <source>
        <dbReference type="ARBA" id="ARBA00022723"/>
    </source>
</evidence>
<dbReference type="EMBL" id="SJPH01000006">
    <property type="protein sequence ID" value="TWT42755.1"/>
    <property type="molecule type" value="Genomic_DNA"/>
</dbReference>
<keyword evidence="3 8" id="KW-0949">S-adenosyl-L-methionine</keyword>
<dbReference type="GO" id="GO:0046872">
    <property type="term" value="F:metal ion binding"/>
    <property type="evidence" value="ECO:0007669"/>
    <property type="project" value="UniProtKB-KW"/>
</dbReference>
<feature type="domain" description="Radical SAM core" evidence="9">
    <location>
        <begin position="58"/>
        <end position="305"/>
    </location>
</feature>
<evidence type="ECO:0000256" key="1">
    <source>
        <dbReference type="ARBA" id="ARBA00022485"/>
    </source>
</evidence>
<name>A0A5C5VXN2_9BACT</name>
<dbReference type="InterPro" id="IPR003698">
    <property type="entry name" value="Lipoyl_synth"/>
</dbReference>
<keyword evidence="6 8" id="KW-0411">Iron-sulfur</keyword>
<dbReference type="RefSeq" id="WP_146574949.1">
    <property type="nucleotide sequence ID" value="NZ_SJPH01000006.1"/>
</dbReference>
<dbReference type="EC" id="2.8.1.8" evidence="8"/>
<protein>
    <recommendedName>
        <fullName evidence="8">Lipoyl synthase</fullName>
        <ecNumber evidence="8">2.8.1.8</ecNumber>
    </recommendedName>
    <alternativeName>
        <fullName evidence="8">Lip-syn</fullName>
        <shortName evidence="8">LS</shortName>
    </alternativeName>
    <alternativeName>
        <fullName evidence="8">Lipoate synthase</fullName>
    </alternativeName>
    <alternativeName>
        <fullName evidence="8">Lipoic acid synthase</fullName>
    </alternativeName>
    <alternativeName>
        <fullName evidence="8">Sulfur insertion protein LipA</fullName>
    </alternativeName>
</protein>
<gene>
    <name evidence="8 10" type="primary">lipA</name>
    <name evidence="10" type="ORF">Pla111_27280</name>
</gene>
<sequence length="356" mass="38818">MTTATPRDAKTTRPRLPSWLRAELPSGEALRLFNRTDRAVEGNALHTVCEEARCPNLHDCWGRGTATFMVAGKECTRGCRFCSVQTLKAPALPEADEPEHLANAVERMGLKYVVVTVVNRDDLPDGGAGHYRACIEAVHRRVPEVGIELLGSDLAGDPAALRLLLGTTLPEPLSSEADKSRVLPLRVFAHNVECVPRLDKQVRDPRASFAQSLAILREAKRLRPGSVAEGGLATKSSLMVGLGETDQEVLDALQRLRSEASVDIVTLGQYLTPGLPGERFLPVDRYVSPERFDAYRDAAYDLGFAGVASGPLVRSSFRAGILYEATRTGRRVEDLLTTTEPDVVSLSREPLTRPDA</sequence>
<keyword evidence="11" id="KW-1185">Reference proteome</keyword>
<dbReference type="Pfam" id="PF04055">
    <property type="entry name" value="Radical_SAM"/>
    <property type="match status" value="1"/>
</dbReference>
<dbReference type="OrthoDB" id="9787898at2"/>
<evidence type="ECO:0000259" key="9">
    <source>
        <dbReference type="PROSITE" id="PS51918"/>
    </source>
</evidence>
<dbReference type="NCBIfam" id="NF004019">
    <property type="entry name" value="PRK05481.1"/>
    <property type="match status" value="1"/>
</dbReference>
<dbReference type="InterPro" id="IPR006638">
    <property type="entry name" value="Elp3/MiaA/NifB-like_rSAM"/>
</dbReference>
<dbReference type="CDD" id="cd01335">
    <property type="entry name" value="Radical_SAM"/>
    <property type="match status" value="1"/>
</dbReference>
<dbReference type="PROSITE" id="PS51918">
    <property type="entry name" value="RADICAL_SAM"/>
    <property type="match status" value="1"/>
</dbReference>
<dbReference type="SFLD" id="SFLDS00029">
    <property type="entry name" value="Radical_SAM"/>
    <property type="match status" value="1"/>
</dbReference>
<dbReference type="GO" id="GO:0051539">
    <property type="term" value="F:4 iron, 4 sulfur cluster binding"/>
    <property type="evidence" value="ECO:0007669"/>
    <property type="project" value="UniProtKB-UniRule"/>
</dbReference>
<dbReference type="GO" id="GO:0009249">
    <property type="term" value="P:protein lipoylation"/>
    <property type="evidence" value="ECO:0007669"/>
    <property type="project" value="UniProtKB-UniRule"/>
</dbReference>
<comment type="catalytic activity">
    <reaction evidence="7 8">
        <text>[[Fe-S] cluster scaffold protein carrying a second [4Fe-4S](2+) cluster] + N(6)-octanoyl-L-lysyl-[protein] + 2 oxidized [2Fe-2S]-[ferredoxin] + 2 S-adenosyl-L-methionine + 4 H(+) = [[Fe-S] cluster scaffold protein] + N(6)-[(R)-dihydrolipoyl]-L-lysyl-[protein] + 4 Fe(3+) + 2 hydrogen sulfide + 2 5'-deoxyadenosine + 2 L-methionine + 2 reduced [2Fe-2S]-[ferredoxin]</text>
        <dbReference type="Rhea" id="RHEA:16585"/>
        <dbReference type="Rhea" id="RHEA-COMP:9928"/>
        <dbReference type="Rhea" id="RHEA-COMP:10000"/>
        <dbReference type="Rhea" id="RHEA-COMP:10001"/>
        <dbReference type="Rhea" id="RHEA-COMP:10475"/>
        <dbReference type="Rhea" id="RHEA-COMP:14568"/>
        <dbReference type="Rhea" id="RHEA-COMP:14569"/>
        <dbReference type="ChEBI" id="CHEBI:15378"/>
        <dbReference type="ChEBI" id="CHEBI:17319"/>
        <dbReference type="ChEBI" id="CHEBI:29034"/>
        <dbReference type="ChEBI" id="CHEBI:29919"/>
        <dbReference type="ChEBI" id="CHEBI:33722"/>
        <dbReference type="ChEBI" id="CHEBI:33737"/>
        <dbReference type="ChEBI" id="CHEBI:33738"/>
        <dbReference type="ChEBI" id="CHEBI:57844"/>
        <dbReference type="ChEBI" id="CHEBI:59789"/>
        <dbReference type="ChEBI" id="CHEBI:78809"/>
        <dbReference type="ChEBI" id="CHEBI:83100"/>
        <dbReference type="EC" id="2.8.1.8"/>
    </reaction>
</comment>
<keyword evidence="5 8" id="KW-0408">Iron</keyword>
<comment type="cofactor">
    <cofactor evidence="8">
        <name>[4Fe-4S] cluster</name>
        <dbReference type="ChEBI" id="CHEBI:49883"/>
    </cofactor>
    <text evidence="8">Binds 2 [4Fe-4S] clusters per subunit. One cluster is coordinated with 3 cysteines and an exchangeable S-adenosyl-L-methionine.</text>
</comment>
<dbReference type="UniPathway" id="UPA00538">
    <property type="reaction ID" value="UER00593"/>
</dbReference>
<dbReference type="AlphaFoldDB" id="A0A5C5VXN2"/>
<feature type="binding site" evidence="8">
    <location>
        <position position="49"/>
    </location>
    <ligand>
        <name>[4Fe-4S] cluster</name>
        <dbReference type="ChEBI" id="CHEBI:49883"/>
        <label>1</label>
    </ligand>
</feature>
<dbReference type="GO" id="GO:0016992">
    <property type="term" value="F:lipoate synthase activity"/>
    <property type="evidence" value="ECO:0007669"/>
    <property type="project" value="UniProtKB-UniRule"/>
</dbReference>
<evidence type="ECO:0000313" key="10">
    <source>
        <dbReference type="EMBL" id="TWT42755.1"/>
    </source>
</evidence>
<dbReference type="HAMAP" id="MF_00206">
    <property type="entry name" value="Lipoyl_synth"/>
    <property type="match status" value="1"/>
</dbReference>
<dbReference type="SMART" id="SM00729">
    <property type="entry name" value="Elp3"/>
    <property type="match status" value="1"/>
</dbReference>
<comment type="function">
    <text evidence="8">Catalyzes the radical-mediated insertion of two sulfur atoms into the C-6 and C-8 positions of the octanoyl moiety bound to the lipoyl domains of lipoate-dependent enzymes, thereby converting the octanoylated domains into lipoylated derivatives.</text>
</comment>
<feature type="binding site" evidence="8">
    <location>
        <position position="60"/>
    </location>
    <ligand>
        <name>[4Fe-4S] cluster</name>
        <dbReference type="ChEBI" id="CHEBI:49883"/>
        <label>1</label>
    </ligand>
</feature>
<organism evidence="10 11">
    <name type="scientific">Botrimarina hoheduenensis</name>
    <dbReference type="NCBI Taxonomy" id="2528000"/>
    <lineage>
        <taxon>Bacteria</taxon>
        <taxon>Pseudomonadati</taxon>
        <taxon>Planctomycetota</taxon>
        <taxon>Planctomycetia</taxon>
        <taxon>Pirellulales</taxon>
        <taxon>Lacipirellulaceae</taxon>
        <taxon>Botrimarina</taxon>
    </lineage>
</organism>
<evidence type="ECO:0000256" key="5">
    <source>
        <dbReference type="ARBA" id="ARBA00023004"/>
    </source>
</evidence>
<keyword evidence="8" id="KW-0963">Cytoplasm</keyword>
<reference evidence="10 11" key="1">
    <citation type="submission" date="2019-02" db="EMBL/GenBank/DDBJ databases">
        <title>Deep-cultivation of Planctomycetes and their phenomic and genomic characterization uncovers novel biology.</title>
        <authorList>
            <person name="Wiegand S."/>
            <person name="Jogler M."/>
            <person name="Boedeker C."/>
            <person name="Pinto D."/>
            <person name="Vollmers J."/>
            <person name="Rivas-Marin E."/>
            <person name="Kohn T."/>
            <person name="Peeters S.H."/>
            <person name="Heuer A."/>
            <person name="Rast P."/>
            <person name="Oberbeckmann S."/>
            <person name="Bunk B."/>
            <person name="Jeske O."/>
            <person name="Meyerdierks A."/>
            <person name="Storesund J.E."/>
            <person name="Kallscheuer N."/>
            <person name="Luecker S."/>
            <person name="Lage O.M."/>
            <person name="Pohl T."/>
            <person name="Merkel B.J."/>
            <person name="Hornburger P."/>
            <person name="Mueller R.-W."/>
            <person name="Bruemmer F."/>
            <person name="Labrenz M."/>
            <person name="Spormann A.M."/>
            <person name="Op Den Camp H."/>
            <person name="Overmann J."/>
            <person name="Amann R."/>
            <person name="Jetten M.S.M."/>
            <person name="Mascher T."/>
            <person name="Medema M.H."/>
            <person name="Devos D.P."/>
            <person name="Kaster A.-K."/>
            <person name="Ovreas L."/>
            <person name="Rohde M."/>
            <person name="Galperin M.Y."/>
            <person name="Jogler C."/>
        </authorList>
    </citation>
    <scope>NUCLEOTIDE SEQUENCE [LARGE SCALE GENOMIC DNA]</scope>
    <source>
        <strain evidence="10 11">Pla111</strain>
    </source>
</reference>
<dbReference type="GO" id="GO:0005737">
    <property type="term" value="C:cytoplasm"/>
    <property type="evidence" value="ECO:0007669"/>
    <property type="project" value="UniProtKB-SubCell"/>
</dbReference>
<dbReference type="InterPro" id="IPR007197">
    <property type="entry name" value="rSAM"/>
</dbReference>
<dbReference type="PANTHER" id="PTHR10949">
    <property type="entry name" value="LIPOYL SYNTHASE"/>
    <property type="match status" value="1"/>
</dbReference>
<dbReference type="Gene3D" id="3.20.20.70">
    <property type="entry name" value="Aldolase class I"/>
    <property type="match status" value="1"/>
</dbReference>
<proteinExistence type="inferred from homology"/>
<comment type="pathway">
    <text evidence="8">Protein modification; protein lipoylation via endogenous pathway; protein N(6)-(lipoyl)lysine from octanoyl-[acyl-carrier-protein]: step 2/2.</text>
</comment>
<evidence type="ECO:0000256" key="2">
    <source>
        <dbReference type="ARBA" id="ARBA00022679"/>
    </source>
</evidence>
<comment type="similarity">
    <text evidence="8">Belongs to the radical SAM superfamily. Lipoyl synthase family.</text>
</comment>
<keyword evidence="2 8" id="KW-0808">Transferase</keyword>